<comment type="caution">
    <text evidence="3">The sequence shown here is derived from an EMBL/GenBank/DDBJ whole genome shotgun (WGS) entry which is preliminary data.</text>
</comment>
<proteinExistence type="predicted"/>
<feature type="region of interest" description="Disordered" evidence="1">
    <location>
        <begin position="20"/>
        <end position="61"/>
    </location>
</feature>
<name>A0A0W7WTD0_9ACTN</name>
<dbReference type="EMBL" id="LOCL01000062">
    <property type="protein sequence ID" value="KUF13767.1"/>
    <property type="molecule type" value="Genomic_DNA"/>
</dbReference>
<accession>A0A0W7WTD0</accession>
<feature type="compositionally biased region" description="Low complexity" evidence="1">
    <location>
        <begin position="168"/>
        <end position="194"/>
    </location>
</feature>
<keyword evidence="2" id="KW-0472">Membrane</keyword>
<dbReference type="RefSeq" id="WP_058851527.1">
    <property type="nucleotide sequence ID" value="NZ_LOCL01000062.1"/>
</dbReference>
<evidence type="ECO:0000313" key="3">
    <source>
        <dbReference type="EMBL" id="KUF13767.1"/>
    </source>
</evidence>
<dbReference type="OrthoDB" id="4336157at2"/>
<organism evidence="3 4">
    <name type="scientific">Streptomyces silvensis</name>
    <dbReference type="NCBI Taxonomy" id="1765722"/>
    <lineage>
        <taxon>Bacteria</taxon>
        <taxon>Bacillati</taxon>
        <taxon>Actinomycetota</taxon>
        <taxon>Actinomycetes</taxon>
        <taxon>Kitasatosporales</taxon>
        <taxon>Streptomycetaceae</taxon>
        <taxon>Streptomyces</taxon>
    </lineage>
</organism>
<protein>
    <submittedName>
        <fullName evidence="3">Uncharacterized protein</fullName>
    </submittedName>
</protein>
<feature type="region of interest" description="Disordered" evidence="1">
    <location>
        <begin position="166"/>
        <end position="194"/>
    </location>
</feature>
<dbReference type="Proteomes" id="UP000054804">
    <property type="component" value="Unassembled WGS sequence"/>
</dbReference>
<feature type="transmembrane region" description="Helical" evidence="2">
    <location>
        <begin position="101"/>
        <end position="126"/>
    </location>
</feature>
<reference evidence="3 4" key="1">
    <citation type="submission" date="2015-12" db="EMBL/GenBank/DDBJ databases">
        <title>Draft genome sequence of Streptomyces silvensis ATCC 53525, a producer of novel hormone antagonists.</title>
        <authorList>
            <person name="Johnston C.W."/>
            <person name="Li Y."/>
            <person name="Magarvey N.A."/>
        </authorList>
    </citation>
    <scope>NUCLEOTIDE SEQUENCE [LARGE SCALE GENOMIC DNA]</scope>
    <source>
        <strain evidence="3 4">ATCC 53525</strain>
    </source>
</reference>
<keyword evidence="4" id="KW-1185">Reference proteome</keyword>
<evidence type="ECO:0000313" key="4">
    <source>
        <dbReference type="Proteomes" id="UP000054804"/>
    </source>
</evidence>
<sequence>MPVVTLARWVMRCLTAWRSTDTSGNAPPVGGTAADGPDANDSPGDPQEEDATDSPATTPSQLHDLFREGMKDPVFARELNRLLDSEHRRSLHTQEQQTLSFLAKAGCVSVCLVAVIAALAPAAIIAKGVVAQYDIAPWHFVTALAGICGLLTAGVGWLVRTLRRGRPRAGPTDDPGPPANGAAADGPAPRAGTG</sequence>
<keyword evidence="2" id="KW-1133">Transmembrane helix</keyword>
<feature type="transmembrane region" description="Helical" evidence="2">
    <location>
        <begin position="138"/>
        <end position="159"/>
    </location>
</feature>
<evidence type="ECO:0000256" key="2">
    <source>
        <dbReference type="SAM" id="Phobius"/>
    </source>
</evidence>
<keyword evidence="2" id="KW-0812">Transmembrane</keyword>
<dbReference type="AlphaFoldDB" id="A0A0W7WTD0"/>
<gene>
    <name evidence="3" type="ORF">AT728_00320</name>
</gene>
<evidence type="ECO:0000256" key="1">
    <source>
        <dbReference type="SAM" id="MobiDB-lite"/>
    </source>
</evidence>